<keyword evidence="2" id="KW-1185">Reference proteome</keyword>
<accession>A0A8J6A8W5</accession>
<dbReference type="Proteomes" id="UP000700334">
    <property type="component" value="Unassembled WGS sequence"/>
</dbReference>
<evidence type="ECO:0000313" key="1">
    <source>
        <dbReference type="EMBL" id="KAG8513915.1"/>
    </source>
</evidence>
<gene>
    <name evidence="1" type="ORF">J0S82_003515</name>
</gene>
<sequence length="90" mass="10085">DIAVRNRTKYSLPLGTKKPIIFDCHTFFSSSIEVTLDYSIVRMSLMAVLTTNVLVPVAGKFSALERTDQHMLLSITTEILKKVVALMLEI</sequence>
<name>A0A8J6A8W5_GALPY</name>
<protein>
    <submittedName>
        <fullName evidence="1">Uncharacterized protein</fullName>
    </submittedName>
</protein>
<comment type="caution">
    <text evidence="1">The sequence shown here is derived from an EMBL/GenBank/DDBJ whole genome shotgun (WGS) entry which is preliminary data.</text>
</comment>
<organism evidence="1 2">
    <name type="scientific">Galemys pyrenaicus</name>
    <name type="common">Iberian desman</name>
    <name type="synonym">Pyrenean desman</name>
    <dbReference type="NCBI Taxonomy" id="202257"/>
    <lineage>
        <taxon>Eukaryota</taxon>
        <taxon>Metazoa</taxon>
        <taxon>Chordata</taxon>
        <taxon>Craniata</taxon>
        <taxon>Vertebrata</taxon>
        <taxon>Euteleostomi</taxon>
        <taxon>Mammalia</taxon>
        <taxon>Eutheria</taxon>
        <taxon>Laurasiatheria</taxon>
        <taxon>Eulipotyphla</taxon>
        <taxon>Talpidae</taxon>
        <taxon>Galemys</taxon>
    </lineage>
</organism>
<reference evidence="1" key="1">
    <citation type="journal article" date="2021" name="Evol. Appl.">
        <title>The genome of the Pyrenean desman and the effects of bottlenecks and inbreeding on the genomic landscape of an endangered species.</title>
        <authorList>
            <person name="Escoda L."/>
            <person name="Castresana J."/>
        </authorList>
    </citation>
    <scope>NUCLEOTIDE SEQUENCE</scope>
    <source>
        <strain evidence="1">IBE-C5619</strain>
    </source>
</reference>
<evidence type="ECO:0000313" key="2">
    <source>
        <dbReference type="Proteomes" id="UP000700334"/>
    </source>
</evidence>
<proteinExistence type="predicted"/>
<dbReference type="AlphaFoldDB" id="A0A8J6A8W5"/>
<feature type="non-terminal residue" evidence="1">
    <location>
        <position position="90"/>
    </location>
</feature>
<dbReference type="EMBL" id="JAGFMF010011752">
    <property type="protein sequence ID" value="KAG8513915.1"/>
    <property type="molecule type" value="Genomic_DNA"/>
</dbReference>